<dbReference type="Gene3D" id="1.10.8.60">
    <property type="match status" value="1"/>
</dbReference>
<dbReference type="PROSITE" id="PS50045">
    <property type="entry name" value="SIGMA54_INTERACT_4"/>
    <property type="match status" value="1"/>
</dbReference>
<dbReference type="EMBL" id="CP051180">
    <property type="protein sequence ID" value="QIZ76243.1"/>
    <property type="molecule type" value="Genomic_DNA"/>
</dbReference>
<evidence type="ECO:0000313" key="10">
    <source>
        <dbReference type="Proteomes" id="UP000501602"/>
    </source>
</evidence>
<dbReference type="GO" id="GO:0005524">
    <property type="term" value="F:ATP binding"/>
    <property type="evidence" value="ECO:0007669"/>
    <property type="project" value="UniProtKB-KW"/>
</dbReference>
<feature type="domain" description="Sigma-54 factor interaction" evidence="8">
    <location>
        <begin position="241"/>
        <end position="470"/>
    </location>
</feature>
<dbReference type="PROSITE" id="PS00688">
    <property type="entry name" value="SIGMA54_INTERACT_3"/>
    <property type="match status" value="1"/>
</dbReference>
<dbReference type="KEGG" id="fes:HER31_04645"/>
<dbReference type="RefSeq" id="WP_168659503.1">
    <property type="nucleotide sequence ID" value="NZ_CP051180.1"/>
</dbReference>
<dbReference type="FunFam" id="3.40.50.300:FF:000006">
    <property type="entry name" value="DNA-binding transcriptional regulator NtrC"/>
    <property type="match status" value="1"/>
</dbReference>
<dbReference type="SMART" id="SM00382">
    <property type="entry name" value="AAA"/>
    <property type="match status" value="1"/>
</dbReference>
<dbReference type="SUPFAM" id="SSF52540">
    <property type="entry name" value="P-loop containing nucleoside triphosphate hydrolases"/>
    <property type="match status" value="1"/>
</dbReference>
<dbReference type="InterPro" id="IPR058031">
    <property type="entry name" value="AAA_lid_NorR"/>
</dbReference>
<dbReference type="GO" id="GO:0003677">
    <property type="term" value="F:DNA binding"/>
    <property type="evidence" value="ECO:0007669"/>
    <property type="project" value="UniProtKB-KW"/>
</dbReference>
<dbReference type="SMART" id="SM00065">
    <property type="entry name" value="GAF"/>
    <property type="match status" value="1"/>
</dbReference>
<dbReference type="Gene3D" id="3.30.450.40">
    <property type="match status" value="1"/>
</dbReference>
<sequence>MIEFYINDVKQVEGNILDYLNGIAAICSTALEKVLVQTGSQYLLPPSNNSAFLVDVTNAVIDKDKLNDLARSLSVCLNNYLTIQSCSLMSLEQASERLRCFDFEMGLGSESKCQAHYTELRKSLYQQVIQQRQPLVLNHAELGLLNKCHSCEKQLSAGMLQACIVPLSFRDKVVGVMRCEHRQADFFGADVVSLLEQVAARVSMGVNAIQLNQQSKMLAASQEVVPVIEEPGTKSKVFEEIISKSEVMDKVLQQVLMVADSDCTVLICGETGTGKEVVAQAIHRLSGRSAKPMVTMNCSAIPAGLFESDLFGHEKGAFTGALNQRIGRFEHANQGTLFLDEIGDMPLELQPKLLRVLQESEIERVGRHQPIPVDVRLVAATNFDLRQQVEKKTFRSDLFYRLNVVPIQLPPLRERREDIPLLAKHFTRLYAKKMNRNITSIPAEILRLLALLDWPGNVRELSNVIERAVVLTRGNVLNLPVAELQALAELESGHMLELEPLAAEPQPQPQSQPTPASQPSGSQPQTTEATNRTEQPSLERDRIVQILKETNGIVAGPRGAANRLGLKRTTLLSRMQRLGISTKTFIR</sequence>
<name>A0A6H1UD11_9GAMM</name>
<dbReference type="InterPro" id="IPR025944">
    <property type="entry name" value="Sigma_54_int_dom_CS"/>
</dbReference>
<evidence type="ECO:0000313" key="9">
    <source>
        <dbReference type="EMBL" id="QIZ76243.1"/>
    </source>
</evidence>
<dbReference type="PANTHER" id="PTHR32071:SF123">
    <property type="entry name" value="DNA-BINDING TRANSCRIPTIONAL ACTIVATOR HYFR-RELATED"/>
    <property type="match status" value="1"/>
</dbReference>
<organism evidence="9 10">
    <name type="scientific">Ferrimonas lipolytica</name>
    <dbReference type="NCBI Taxonomy" id="2724191"/>
    <lineage>
        <taxon>Bacteria</taxon>
        <taxon>Pseudomonadati</taxon>
        <taxon>Pseudomonadota</taxon>
        <taxon>Gammaproteobacteria</taxon>
        <taxon>Alteromonadales</taxon>
        <taxon>Ferrimonadaceae</taxon>
        <taxon>Ferrimonas</taxon>
    </lineage>
</organism>
<keyword evidence="1" id="KW-0547">Nucleotide-binding</keyword>
<dbReference type="PROSITE" id="PS00675">
    <property type="entry name" value="SIGMA54_INTERACT_1"/>
    <property type="match status" value="1"/>
</dbReference>
<evidence type="ECO:0000259" key="8">
    <source>
        <dbReference type="PROSITE" id="PS50045"/>
    </source>
</evidence>
<dbReference type="Proteomes" id="UP000501602">
    <property type="component" value="Chromosome"/>
</dbReference>
<dbReference type="InterPro" id="IPR003018">
    <property type="entry name" value="GAF"/>
</dbReference>
<accession>A0A6H1UD11</accession>
<dbReference type="InterPro" id="IPR002078">
    <property type="entry name" value="Sigma_54_int"/>
</dbReference>
<feature type="region of interest" description="Disordered" evidence="7">
    <location>
        <begin position="503"/>
        <end position="540"/>
    </location>
</feature>
<dbReference type="InterPro" id="IPR003593">
    <property type="entry name" value="AAA+_ATPase"/>
</dbReference>
<dbReference type="FunFam" id="1.10.8.60:FF:000014">
    <property type="entry name" value="DNA-binding transcriptional regulator NtrC"/>
    <property type="match status" value="1"/>
</dbReference>
<protein>
    <submittedName>
        <fullName evidence="9">Sigma 54-interacting transcriptional regulator</fullName>
    </submittedName>
</protein>
<keyword evidence="3" id="KW-0805">Transcription regulation</keyword>
<proteinExistence type="predicted"/>
<dbReference type="AlphaFoldDB" id="A0A6H1UD11"/>
<gene>
    <name evidence="9" type="ORF">HER31_04645</name>
</gene>
<evidence type="ECO:0000256" key="2">
    <source>
        <dbReference type="ARBA" id="ARBA00022840"/>
    </source>
</evidence>
<feature type="compositionally biased region" description="Low complexity" evidence="7">
    <location>
        <begin position="513"/>
        <end position="528"/>
    </location>
</feature>
<evidence type="ECO:0000256" key="5">
    <source>
        <dbReference type="ARBA" id="ARBA00023159"/>
    </source>
</evidence>
<dbReference type="InterPro" id="IPR025662">
    <property type="entry name" value="Sigma_54_int_dom_ATP-bd_1"/>
</dbReference>
<evidence type="ECO:0000256" key="7">
    <source>
        <dbReference type="SAM" id="MobiDB-lite"/>
    </source>
</evidence>
<dbReference type="Pfam" id="PF25601">
    <property type="entry name" value="AAA_lid_14"/>
    <property type="match status" value="1"/>
</dbReference>
<dbReference type="InterPro" id="IPR027417">
    <property type="entry name" value="P-loop_NTPase"/>
</dbReference>
<evidence type="ECO:0000256" key="3">
    <source>
        <dbReference type="ARBA" id="ARBA00023015"/>
    </source>
</evidence>
<dbReference type="CDD" id="cd00009">
    <property type="entry name" value="AAA"/>
    <property type="match status" value="1"/>
</dbReference>
<keyword evidence="2" id="KW-0067">ATP-binding</keyword>
<keyword evidence="5" id="KW-0010">Activator</keyword>
<evidence type="ECO:0000256" key="1">
    <source>
        <dbReference type="ARBA" id="ARBA00022741"/>
    </source>
</evidence>
<dbReference type="GO" id="GO:0006355">
    <property type="term" value="P:regulation of DNA-templated transcription"/>
    <property type="evidence" value="ECO:0007669"/>
    <property type="project" value="InterPro"/>
</dbReference>
<evidence type="ECO:0000256" key="4">
    <source>
        <dbReference type="ARBA" id="ARBA00023125"/>
    </source>
</evidence>
<keyword evidence="10" id="KW-1185">Reference proteome</keyword>
<dbReference type="PANTHER" id="PTHR32071">
    <property type="entry name" value="TRANSCRIPTIONAL REGULATORY PROTEIN"/>
    <property type="match status" value="1"/>
</dbReference>
<dbReference type="Pfam" id="PF13185">
    <property type="entry name" value="GAF_2"/>
    <property type="match status" value="1"/>
</dbReference>
<keyword evidence="4" id="KW-0238">DNA-binding</keyword>
<dbReference type="InterPro" id="IPR029016">
    <property type="entry name" value="GAF-like_dom_sf"/>
</dbReference>
<reference evidence="9 10" key="1">
    <citation type="submission" date="2020-04" db="EMBL/GenBank/DDBJ databases">
        <title>Ferrimonas sp. S7 isolated from sea water.</title>
        <authorList>
            <person name="Bae S.S."/>
            <person name="Baek K."/>
        </authorList>
    </citation>
    <scope>NUCLEOTIDE SEQUENCE [LARGE SCALE GENOMIC DNA]</scope>
    <source>
        <strain evidence="9 10">S7</strain>
    </source>
</reference>
<dbReference type="SUPFAM" id="SSF55781">
    <property type="entry name" value="GAF domain-like"/>
    <property type="match status" value="1"/>
</dbReference>
<dbReference type="Gene3D" id="1.10.10.60">
    <property type="entry name" value="Homeodomain-like"/>
    <property type="match status" value="1"/>
</dbReference>
<dbReference type="Gene3D" id="3.40.50.300">
    <property type="entry name" value="P-loop containing nucleotide triphosphate hydrolases"/>
    <property type="match status" value="1"/>
</dbReference>
<dbReference type="Pfam" id="PF00158">
    <property type="entry name" value="Sigma54_activat"/>
    <property type="match status" value="1"/>
</dbReference>
<keyword evidence="6" id="KW-0804">Transcription</keyword>
<evidence type="ECO:0000256" key="6">
    <source>
        <dbReference type="ARBA" id="ARBA00023163"/>
    </source>
</evidence>